<dbReference type="SUPFAM" id="SSF53822">
    <property type="entry name" value="Periplasmic binding protein-like I"/>
    <property type="match status" value="1"/>
</dbReference>
<proteinExistence type="inferred from homology"/>
<dbReference type="PANTHER" id="PTHR30483">
    <property type="entry name" value="LEUCINE-SPECIFIC-BINDING PROTEIN"/>
    <property type="match status" value="1"/>
</dbReference>
<accession>A0A238JWI5</accession>
<dbReference type="PANTHER" id="PTHR30483:SF6">
    <property type="entry name" value="PERIPLASMIC BINDING PROTEIN OF ABC TRANSPORTER FOR NATURAL AMINO ACIDS"/>
    <property type="match status" value="1"/>
</dbReference>
<comment type="similarity">
    <text evidence="1">Belongs to the leucine-binding protein family.</text>
</comment>
<evidence type="ECO:0000256" key="2">
    <source>
        <dbReference type="ARBA" id="ARBA00022729"/>
    </source>
</evidence>
<dbReference type="Pfam" id="PF13458">
    <property type="entry name" value="Peripla_BP_6"/>
    <property type="match status" value="1"/>
</dbReference>
<evidence type="ECO:0000256" key="1">
    <source>
        <dbReference type="ARBA" id="ARBA00010062"/>
    </source>
</evidence>
<evidence type="ECO:0000259" key="5">
    <source>
        <dbReference type="Pfam" id="PF13458"/>
    </source>
</evidence>
<dbReference type="Proteomes" id="UP000202922">
    <property type="component" value="Unassembled WGS sequence"/>
</dbReference>
<reference evidence="7" key="1">
    <citation type="submission" date="2017-05" db="EMBL/GenBank/DDBJ databases">
        <authorList>
            <person name="Rodrigo-Torres L."/>
            <person name="Arahal R. D."/>
            <person name="Lucena T."/>
        </authorList>
    </citation>
    <scope>NUCLEOTIDE SEQUENCE [LARGE SCALE GENOMIC DNA]</scope>
    <source>
        <strain evidence="7">CECT 8621</strain>
    </source>
</reference>
<evidence type="ECO:0000256" key="3">
    <source>
        <dbReference type="ARBA" id="ARBA00022970"/>
    </source>
</evidence>
<protein>
    <submittedName>
        <fullName evidence="6">Leucine-specific-binding protein</fullName>
    </submittedName>
</protein>
<keyword evidence="2 4" id="KW-0732">Signal</keyword>
<dbReference type="RefSeq" id="WP_093966694.1">
    <property type="nucleotide sequence ID" value="NZ_FXYE01000001.1"/>
</dbReference>
<keyword evidence="3" id="KW-0029">Amino-acid transport</keyword>
<name>A0A238JWI5_9RHOB</name>
<dbReference type="GO" id="GO:0006865">
    <property type="term" value="P:amino acid transport"/>
    <property type="evidence" value="ECO:0007669"/>
    <property type="project" value="UniProtKB-KW"/>
</dbReference>
<dbReference type="InterPro" id="IPR028081">
    <property type="entry name" value="Leu-bd"/>
</dbReference>
<dbReference type="AlphaFoldDB" id="A0A238JWI5"/>
<sequence length="398" mass="39905">MKKFLMATAMSAVAASGAMAASHAGEVKLGILLGFTGPIESLTPSMASGAELAMKEVSDSGAFLGGSTVMPVRADGTCVDAAAATAAAERLITSDGVKGIMGSDCSGVTGAVLANVAVPNGIVMISPSATSPALSAAEDNGLFFRTSPSDARQGAVLTQVLMDRGVKEVALTYTNNDYGKGLADSFQSAFEAAGGSVTLSTAHEDGKADYSAEVGALASAGGEALVVAGYVDQGGAGVVRASLDSGAFDTFVFPDGMIGAALEENFGSDIDGSFGTVPGTDSNGATMMLDMAAAAGFTGDSPYVGESYDAAALIMLAMQAAGSAEPADYQSKVMDVANAPGEEIFPGELEKALKILAEGGDIDYVGATAVELIGPGESAGSYREIEFKDGKMETARYR</sequence>
<dbReference type="EMBL" id="FXYE01000001">
    <property type="protein sequence ID" value="SMX35010.1"/>
    <property type="molecule type" value="Genomic_DNA"/>
</dbReference>
<dbReference type="Gene3D" id="3.40.50.2300">
    <property type="match status" value="2"/>
</dbReference>
<organism evidence="6 7">
    <name type="scientific">Actibacterium lipolyticum</name>
    <dbReference type="NCBI Taxonomy" id="1524263"/>
    <lineage>
        <taxon>Bacteria</taxon>
        <taxon>Pseudomonadati</taxon>
        <taxon>Pseudomonadota</taxon>
        <taxon>Alphaproteobacteria</taxon>
        <taxon>Rhodobacterales</taxon>
        <taxon>Roseobacteraceae</taxon>
        <taxon>Actibacterium</taxon>
    </lineage>
</organism>
<dbReference type="InterPro" id="IPR051010">
    <property type="entry name" value="BCAA_transport"/>
</dbReference>
<dbReference type="CDD" id="cd06346">
    <property type="entry name" value="PBP1_ABC_ligand_binding-like"/>
    <property type="match status" value="1"/>
</dbReference>
<gene>
    <name evidence="6" type="primary">livK</name>
    <name evidence="6" type="ORF">COL8621_01604</name>
</gene>
<feature type="chain" id="PRO_5012127486" evidence="4">
    <location>
        <begin position="21"/>
        <end position="398"/>
    </location>
</feature>
<evidence type="ECO:0000313" key="6">
    <source>
        <dbReference type="EMBL" id="SMX35010.1"/>
    </source>
</evidence>
<dbReference type="InterPro" id="IPR028082">
    <property type="entry name" value="Peripla_BP_I"/>
</dbReference>
<feature type="signal peptide" evidence="4">
    <location>
        <begin position="1"/>
        <end position="20"/>
    </location>
</feature>
<keyword evidence="7" id="KW-1185">Reference proteome</keyword>
<evidence type="ECO:0000313" key="7">
    <source>
        <dbReference type="Proteomes" id="UP000202922"/>
    </source>
</evidence>
<feature type="domain" description="Leucine-binding protein" evidence="5">
    <location>
        <begin position="26"/>
        <end position="328"/>
    </location>
</feature>
<keyword evidence="3" id="KW-0813">Transport</keyword>
<dbReference type="OrthoDB" id="7337537at2"/>
<evidence type="ECO:0000256" key="4">
    <source>
        <dbReference type="SAM" id="SignalP"/>
    </source>
</evidence>